<sequence>MIDPGLLTTRLTLLAPVESDDGQGGVRRSFAPQQTLWAWVAPLVTRQRDEADAQVAELRVRIVIRAGVALTLQHRLGDGAKIYRIKGWREIEDRRFVAIDAELRLS</sequence>
<dbReference type="KEGG" id="rpe:RPE_1915"/>
<dbReference type="STRING" id="316055.RPE_1915"/>
<accession>Q07QC5</accession>
<organism evidence="1">
    <name type="scientific">Rhodopseudomonas palustris (strain BisA53)</name>
    <dbReference type="NCBI Taxonomy" id="316055"/>
    <lineage>
        <taxon>Bacteria</taxon>
        <taxon>Pseudomonadati</taxon>
        <taxon>Pseudomonadota</taxon>
        <taxon>Alphaproteobacteria</taxon>
        <taxon>Hyphomicrobiales</taxon>
        <taxon>Nitrobacteraceae</taxon>
        <taxon>Rhodopseudomonas</taxon>
    </lineage>
</organism>
<proteinExistence type="predicted"/>
<dbReference type="HOGENOM" id="CLU_147810_5_1_5"/>
<evidence type="ECO:0000313" key="1">
    <source>
        <dbReference type="EMBL" id="ABJ05859.1"/>
    </source>
</evidence>
<dbReference type="InterPro" id="IPR038666">
    <property type="entry name" value="SSP1_head-tail_sf"/>
</dbReference>
<dbReference type="AlphaFoldDB" id="Q07QC5"/>
<reference evidence="1" key="1">
    <citation type="submission" date="2006-09" db="EMBL/GenBank/DDBJ databases">
        <title>Complete sequence of Rhodopseudomonas palustris BisA53.</title>
        <authorList>
            <consortium name="US DOE Joint Genome Institute"/>
            <person name="Copeland A."/>
            <person name="Lucas S."/>
            <person name="Lapidus A."/>
            <person name="Barry K."/>
            <person name="Detter J.C."/>
            <person name="Glavina del Rio T."/>
            <person name="Hammon N."/>
            <person name="Israni S."/>
            <person name="Dalin E."/>
            <person name="Tice H."/>
            <person name="Pitluck S."/>
            <person name="Chain P."/>
            <person name="Malfatti S."/>
            <person name="Shin M."/>
            <person name="Vergez L."/>
            <person name="Schmutz J."/>
            <person name="Larimer F."/>
            <person name="Land M."/>
            <person name="Hauser L."/>
            <person name="Pelletier D.A."/>
            <person name="Kyrpides N."/>
            <person name="Kim E."/>
            <person name="Harwood C.S."/>
            <person name="Oda Y."/>
            <person name="Richardson P."/>
        </authorList>
    </citation>
    <scope>NUCLEOTIDE SEQUENCE [LARGE SCALE GENOMIC DNA]</scope>
    <source>
        <strain evidence="1">BisA53</strain>
    </source>
</reference>
<dbReference type="Gene3D" id="2.40.10.270">
    <property type="entry name" value="Bacteriophage SPP1 head-tail adaptor protein"/>
    <property type="match status" value="1"/>
</dbReference>
<dbReference type="EMBL" id="CP000463">
    <property type="protein sequence ID" value="ABJ05859.1"/>
    <property type="molecule type" value="Genomic_DNA"/>
</dbReference>
<gene>
    <name evidence="1" type="ordered locus">RPE_1915</name>
</gene>
<dbReference type="eggNOG" id="COG5614">
    <property type="taxonomic scope" value="Bacteria"/>
</dbReference>
<dbReference type="Pfam" id="PF05521">
    <property type="entry name" value="Phage_HCP"/>
    <property type="match status" value="1"/>
</dbReference>
<name>Q07QC5_RHOP5</name>
<protein>
    <submittedName>
        <fullName evidence="1">Phage head-tail adaptor, putative</fullName>
    </submittedName>
</protein>
<dbReference type="InterPro" id="IPR008767">
    <property type="entry name" value="Phage_SPP1_head-tail_adaptor"/>
</dbReference>
<dbReference type="OrthoDB" id="7570189at2"/>